<dbReference type="PROSITE" id="PS50097">
    <property type="entry name" value="BTB"/>
    <property type="match status" value="1"/>
</dbReference>
<dbReference type="Gene3D" id="1.25.40.420">
    <property type="match status" value="1"/>
</dbReference>
<dbReference type="InterPro" id="IPR008974">
    <property type="entry name" value="TRAF-like"/>
</dbReference>
<dbReference type="PANTHER" id="PTHR26379:SF422">
    <property type="entry name" value="BTB DOMAIN-CONTAINING PROTEIN"/>
    <property type="match status" value="1"/>
</dbReference>
<organism evidence="5 6">
    <name type="scientific">Paspalum vaginatum</name>
    <name type="common">seashore paspalum</name>
    <dbReference type="NCBI Taxonomy" id="158149"/>
    <lineage>
        <taxon>Eukaryota</taxon>
        <taxon>Viridiplantae</taxon>
        <taxon>Streptophyta</taxon>
        <taxon>Embryophyta</taxon>
        <taxon>Tracheophyta</taxon>
        <taxon>Spermatophyta</taxon>
        <taxon>Magnoliopsida</taxon>
        <taxon>Liliopsida</taxon>
        <taxon>Poales</taxon>
        <taxon>Poaceae</taxon>
        <taxon>PACMAD clade</taxon>
        <taxon>Panicoideae</taxon>
        <taxon>Andropogonodae</taxon>
        <taxon>Paspaleae</taxon>
        <taxon>Paspalinae</taxon>
        <taxon>Paspalum</taxon>
    </lineage>
</organism>
<dbReference type="Pfam" id="PF24570">
    <property type="entry name" value="BACK_BPM_SPOP"/>
    <property type="match status" value="1"/>
</dbReference>
<dbReference type="InterPro" id="IPR000210">
    <property type="entry name" value="BTB/POZ_dom"/>
</dbReference>
<comment type="caution">
    <text evidence="5">The sequence shown here is derived from an EMBL/GenBank/DDBJ whole genome shotgun (WGS) entry which is preliminary data.</text>
</comment>
<dbReference type="Gene3D" id="3.30.710.10">
    <property type="entry name" value="Potassium Channel Kv1.1, Chain A"/>
    <property type="match status" value="1"/>
</dbReference>
<evidence type="ECO:0000259" key="4">
    <source>
        <dbReference type="PROSITE" id="PS50144"/>
    </source>
</evidence>
<dbReference type="InterPro" id="IPR056423">
    <property type="entry name" value="BACK_BPM_SPOP"/>
</dbReference>
<accession>A0A9W7XBH3</accession>
<evidence type="ECO:0008006" key="7">
    <source>
        <dbReference type="Google" id="ProtNLM"/>
    </source>
</evidence>
<feature type="domain" description="MATH" evidence="4">
    <location>
        <begin position="20"/>
        <end position="165"/>
    </location>
</feature>
<evidence type="ECO:0000313" key="5">
    <source>
        <dbReference type="EMBL" id="KAJ1255558.1"/>
    </source>
</evidence>
<comment type="similarity">
    <text evidence="2">Belongs to the Tdpoz family.</text>
</comment>
<dbReference type="CDD" id="cd00121">
    <property type="entry name" value="MATH"/>
    <property type="match status" value="1"/>
</dbReference>
<sequence>PNPRSPPWRRPSAITGGTVTGHYVYQVDRCSRTKQEVPSGRCIVSPSFSVGGYSWRISCYPNGLGSYCADYVSVFLVLGCAVAEPVKARTRFSLLDRAGRPVPGHSQSAELIEYFKVGVGHGLNNFIKREFLERRSISPAPLSDLQRHLGNLLVAKEGADITVRVAGEEFSAHRCVLAARSPVLKAEILGAANTVNCIQIDGMPAHVFKALLHFIYTDSLPEMTGQQESEMVEPSIQTADSYNIQRLKLICEKKLSRDVNEDTVAKMLRLAAQHHCLILRKACVEFLQGSSAMEAIMVADDGLFEMVAKSCPALLKELARRDYWPVHEPG</sequence>
<proteinExistence type="inferred from homology"/>
<comment type="pathway">
    <text evidence="1">Protein modification; protein ubiquitination.</text>
</comment>
<dbReference type="Gene3D" id="2.60.210.10">
    <property type="entry name" value="Apoptosis, Tumor Necrosis Factor Receptor Associated Protein 2, Chain A"/>
    <property type="match status" value="1"/>
</dbReference>
<evidence type="ECO:0000256" key="2">
    <source>
        <dbReference type="ARBA" id="ARBA00010846"/>
    </source>
</evidence>
<feature type="domain" description="BTB" evidence="3">
    <location>
        <begin position="159"/>
        <end position="224"/>
    </location>
</feature>
<dbReference type="EMBL" id="MU629675">
    <property type="protein sequence ID" value="KAJ1255558.1"/>
    <property type="molecule type" value="Genomic_DNA"/>
</dbReference>
<dbReference type="Pfam" id="PF22486">
    <property type="entry name" value="MATH_2"/>
    <property type="match status" value="1"/>
</dbReference>
<dbReference type="PANTHER" id="PTHR26379">
    <property type="entry name" value="BTB/POZ AND MATH DOMAIN-CONTAINING PROTEIN 1"/>
    <property type="match status" value="1"/>
</dbReference>
<dbReference type="GO" id="GO:0016567">
    <property type="term" value="P:protein ubiquitination"/>
    <property type="evidence" value="ECO:0007669"/>
    <property type="project" value="InterPro"/>
</dbReference>
<protein>
    <recommendedName>
        <fullName evidence="7">BTB domain-containing protein</fullName>
    </recommendedName>
</protein>
<dbReference type="SUPFAM" id="SSF54695">
    <property type="entry name" value="POZ domain"/>
    <property type="match status" value="1"/>
</dbReference>
<dbReference type="InterPro" id="IPR045005">
    <property type="entry name" value="BPM1-6"/>
</dbReference>
<feature type="non-terminal residue" evidence="5">
    <location>
        <position position="330"/>
    </location>
</feature>
<keyword evidence="6" id="KW-1185">Reference proteome</keyword>
<evidence type="ECO:0000256" key="1">
    <source>
        <dbReference type="ARBA" id="ARBA00004906"/>
    </source>
</evidence>
<dbReference type="AlphaFoldDB" id="A0A9W7XBH3"/>
<name>A0A9W7XBH3_9POAL</name>
<dbReference type="SMART" id="SM00225">
    <property type="entry name" value="BTB"/>
    <property type="match status" value="1"/>
</dbReference>
<gene>
    <name evidence="5" type="ORF">BS78_K190100</name>
</gene>
<reference evidence="5 6" key="1">
    <citation type="submission" date="2022-10" db="EMBL/GenBank/DDBJ databases">
        <title>WGS assembly of Paspalum vaginatum 540-79.</title>
        <authorList>
            <person name="Sun G."/>
            <person name="Wase N."/>
            <person name="Shu S."/>
            <person name="Jenkins J."/>
            <person name="Zhou B."/>
            <person name="Torres-Rodriguez J."/>
            <person name="Chen C."/>
            <person name="Sandor L."/>
            <person name="Plott C."/>
            <person name="Yoshinga Y."/>
            <person name="Daum C."/>
            <person name="Qi P."/>
            <person name="Barry K."/>
            <person name="Lipzen A."/>
            <person name="Berry L."/>
            <person name="Pedersen C."/>
            <person name="Gottilla T."/>
            <person name="Foltz A."/>
            <person name="Yu H."/>
            <person name="O'Malley R."/>
            <person name="Zhang C."/>
            <person name="Devos K."/>
            <person name="Sigmon B."/>
            <person name="Yu B."/>
            <person name="Obata T."/>
            <person name="Schmutz J."/>
            <person name="Schnable J."/>
        </authorList>
    </citation>
    <scope>NUCLEOTIDE SEQUENCE [LARGE SCALE GENOMIC DNA]</scope>
    <source>
        <strain evidence="6">cv. 540-79</strain>
    </source>
</reference>
<dbReference type="SUPFAM" id="SSF49599">
    <property type="entry name" value="TRAF domain-like"/>
    <property type="match status" value="1"/>
</dbReference>
<dbReference type="OrthoDB" id="680218at2759"/>
<dbReference type="Proteomes" id="UP001164776">
    <property type="component" value="Unassembled WGS sequence"/>
</dbReference>
<evidence type="ECO:0000313" key="6">
    <source>
        <dbReference type="Proteomes" id="UP001164776"/>
    </source>
</evidence>
<dbReference type="PROSITE" id="PS50144">
    <property type="entry name" value="MATH"/>
    <property type="match status" value="1"/>
</dbReference>
<dbReference type="InterPro" id="IPR011333">
    <property type="entry name" value="SKP1/BTB/POZ_sf"/>
</dbReference>
<dbReference type="InterPro" id="IPR002083">
    <property type="entry name" value="MATH/TRAF_dom"/>
</dbReference>
<evidence type="ECO:0000259" key="3">
    <source>
        <dbReference type="PROSITE" id="PS50097"/>
    </source>
</evidence>
<dbReference type="Pfam" id="PF00651">
    <property type="entry name" value="BTB"/>
    <property type="match status" value="1"/>
</dbReference>